<protein>
    <submittedName>
        <fullName evidence="1">Uncharacterized protein</fullName>
    </submittedName>
</protein>
<dbReference type="EMBL" id="CAKMTQ010000023">
    <property type="protein sequence ID" value="CAH1532630.1"/>
    <property type="molecule type" value="Genomic_DNA"/>
</dbReference>
<gene>
    <name evidence="1" type="ORF">THF1D04_30452</name>
</gene>
<reference evidence="1" key="1">
    <citation type="submission" date="2022-01" db="EMBL/GenBank/DDBJ databases">
        <authorList>
            <person name="Lagorce A."/>
        </authorList>
    </citation>
    <scope>NUCLEOTIDE SEQUENCE</scope>
    <source>
        <strain evidence="1">Th15_F1_D04</strain>
    </source>
</reference>
<proteinExistence type="predicted"/>
<dbReference type="AlphaFoldDB" id="A0AAU9Q7I0"/>
<name>A0AAU9Q7I0_9VIBR</name>
<organism evidence="1 2">
    <name type="scientific">Vibrio owensii</name>
    <dbReference type="NCBI Taxonomy" id="696485"/>
    <lineage>
        <taxon>Bacteria</taxon>
        <taxon>Pseudomonadati</taxon>
        <taxon>Pseudomonadota</taxon>
        <taxon>Gammaproteobacteria</taxon>
        <taxon>Vibrionales</taxon>
        <taxon>Vibrionaceae</taxon>
        <taxon>Vibrio</taxon>
    </lineage>
</organism>
<sequence>MTRITNTGRSWWHLQQPLRIRKWIKVTTDSVVVTSQTTHQPVHFLHKLEFSGVSQFLVSLAQKFKDRINNVDSI</sequence>
<dbReference type="Proteomes" id="UP001295420">
    <property type="component" value="Unassembled WGS sequence"/>
</dbReference>
<evidence type="ECO:0000313" key="1">
    <source>
        <dbReference type="EMBL" id="CAH1532630.1"/>
    </source>
</evidence>
<accession>A0AAU9Q7I0</accession>
<comment type="caution">
    <text evidence="1">The sequence shown here is derived from an EMBL/GenBank/DDBJ whole genome shotgun (WGS) entry which is preliminary data.</text>
</comment>
<evidence type="ECO:0000313" key="2">
    <source>
        <dbReference type="Proteomes" id="UP001295420"/>
    </source>
</evidence>